<evidence type="ECO:0000256" key="2">
    <source>
        <dbReference type="ARBA" id="ARBA00022857"/>
    </source>
</evidence>
<dbReference type="PROSITE" id="PS00062">
    <property type="entry name" value="ALDOKETO_REDUCTASE_2"/>
    <property type="match status" value="1"/>
</dbReference>
<evidence type="ECO:0000259" key="5">
    <source>
        <dbReference type="Pfam" id="PF00248"/>
    </source>
</evidence>
<evidence type="ECO:0000256" key="1">
    <source>
        <dbReference type="ARBA" id="ARBA00007905"/>
    </source>
</evidence>
<comment type="caution">
    <text evidence="6">The sequence shown here is derived from an EMBL/GenBank/DDBJ whole genome shotgun (WGS) entry which is preliminary data.</text>
</comment>
<dbReference type="PRINTS" id="PR00069">
    <property type="entry name" value="ALDKETRDTASE"/>
</dbReference>
<accession>A0ABP6RG74</accession>
<dbReference type="InterPro" id="IPR018170">
    <property type="entry name" value="Aldo/ket_reductase_CS"/>
</dbReference>
<dbReference type="CDD" id="cd19071">
    <property type="entry name" value="AKR_AKR1-5-like"/>
    <property type="match status" value="1"/>
</dbReference>
<comment type="similarity">
    <text evidence="1">Belongs to the aldo/keto reductase family.</text>
</comment>
<dbReference type="RefSeq" id="WP_344720352.1">
    <property type="nucleotide sequence ID" value="NZ_BAAAYG010000005.1"/>
</dbReference>
<evidence type="ECO:0000256" key="3">
    <source>
        <dbReference type="ARBA" id="ARBA00023002"/>
    </source>
</evidence>
<sequence length="275" mass="29970">MDHLPLNSGPSIPQIGFGTGGTPEAAERVAAALQAGYRHLDTAQRYGNESGVGAGIRASGVPREDLFVTTKLDDFHHAPADVDRTLDESLARLGLDAVDLFLVHWPMPRLEVSFIDTWRAMLAARDSGRARAVGVSNFQQDHLERIIEATGEVPAVDQIEIHPTFANDQLRAFCREHGIVVTAWSPLGKGDDLAEPAVVALAERLGRSPAQVILRWHLQRGDVIIPKSSRPEGMAANLDILDWRLEAEDVAALEALDRGEAGRRTAHPDEIELRG</sequence>
<feature type="region of interest" description="Disordered" evidence="4">
    <location>
        <begin position="1"/>
        <end position="23"/>
    </location>
</feature>
<keyword evidence="3" id="KW-0560">Oxidoreductase</keyword>
<name>A0ABP6RG74_9MICC</name>
<dbReference type="Gene3D" id="3.20.20.100">
    <property type="entry name" value="NADP-dependent oxidoreductase domain"/>
    <property type="match status" value="1"/>
</dbReference>
<dbReference type="PANTHER" id="PTHR43827">
    <property type="entry name" value="2,5-DIKETO-D-GLUCONIC ACID REDUCTASE"/>
    <property type="match status" value="1"/>
</dbReference>
<reference evidence="7" key="1">
    <citation type="journal article" date="2019" name="Int. J. Syst. Evol. Microbiol.">
        <title>The Global Catalogue of Microorganisms (GCM) 10K type strain sequencing project: providing services to taxonomists for standard genome sequencing and annotation.</title>
        <authorList>
            <consortium name="The Broad Institute Genomics Platform"/>
            <consortium name="The Broad Institute Genome Sequencing Center for Infectious Disease"/>
            <person name="Wu L."/>
            <person name="Ma J."/>
        </authorList>
    </citation>
    <scope>NUCLEOTIDE SEQUENCE [LARGE SCALE GENOMIC DNA]</scope>
    <source>
        <strain evidence="7">JCM 11483</strain>
    </source>
</reference>
<organism evidence="6 7">
    <name type="scientific">Nesterenkonia halobia</name>
    <dbReference type="NCBI Taxonomy" id="37922"/>
    <lineage>
        <taxon>Bacteria</taxon>
        <taxon>Bacillati</taxon>
        <taxon>Actinomycetota</taxon>
        <taxon>Actinomycetes</taxon>
        <taxon>Micrococcales</taxon>
        <taxon>Micrococcaceae</taxon>
        <taxon>Nesterenkonia</taxon>
    </lineage>
</organism>
<dbReference type="SUPFAM" id="SSF51430">
    <property type="entry name" value="NAD(P)-linked oxidoreductase"/>
    <property type="match status" value="1"/>
</dbReference>
<keyword evidence="2" id="KW-0521">NADP</keyword>
<dbReference type="InterPro" id="IPR020471">
    <property type="entry name" value="AKR"/>
</dbReference>
<dbReference type="EMBL" id="BAAAYG010000005">
    <property type="protein sequence ID" value="GAA3285295.1"/>
    <property type="molecule type" value="Genomic_DNA"/>
</dbReference>
<dbReference type="PANTHER" id="PTHR43827:SF3">
    <property type="entry name" value="NADP-DEPENDENT OXIDOREDUCTASE DOMAIN-CONTAINING PROTEIN"/>
    <property type="match status" value="1"/>
</dbReference>
<evidence type="ECO:0000313" key="7">
    <source>
        <dbReference type="Proteomes" id="UP001501736"/>
    </source>
</evidence>
<keyword evidence="7" id="KW-1185">Reference proteome</keyword>
<gene>
    <name evidence="6" type="ORF">GCM10020260_17640</name>
</gene>
<dbReference type="PIRSF" id="PIRSF000097">
    <property type="entry name" value="AKR"/>
    <property type="match status" value="1"/>
</dbReference>
<evidence type="ECO:0000313" key="6">
    <source>
        <dbReference type="EMBL" id="GAA3285295.1"/>
    </source>
</evidence>
<feature type="domain" description="NADP-dependent oxidoreductase" evidence="5">
    <location>
        <begin position="23"/>
        <end position="257"/>
    </location>
</feature>
<proteinExistence type="inferred from homology"/>
<dbReference type="InterPro" id="IPR036812">
    <property type="entry name" value="NAD(P)_OxRdtase_dom_sf"/>
</dbReference>
<dbReference type="PROSITE" id="PS00798">
    <property type="entry name" value="ALDOKETO_REDUCTASE_1"/>
    <property type="match status" value="1"/>
</dbReference>
<protein>
    <submittedName>
        <fullName evidence="6">Aldo/keto reductase</fullName>
    </submittedName>
</protein>
<dbReference type="Pfam" id="PF00248">
    <property type="entry name" value="Aldo_ket_red"/>
    <property type="match status" value="1"/>
</dbReference>
<dbReference type="InterPro" id="IPR023210">
    <property type="entry name" value="NADP_OxRdtase_dom"/>
</dbReference>
<dbReference type="Proteomes" id="UP001501736">
    <property type="component" value="Unassembled WGS sequence"/>
</dbReference>
<evidence type="ECO:0000256" key="4">
    <source>
        <dbReference type="SAM" id="MobiDB-lite"/>
    </source>
</evidence>